<comment type="caution">
    <text evidence="1">The sequence shown here is derived from an EMBL/GenBank/DDBJ whole genome shotgun (WGS) entry which is preliminary data.</text>
</comment>
<dbReference type="Proteomes" id="UP001271249">
    <property type="component" value="Unassembled WGS sequence"/>
</dbReference>
<protein>
    <submittedName>
        <fullName evidence="1">Type IV toxin-antitoxin system AbiEi family antitoxin</fullName>
    </submittedName>
</protein>
<accession>A0ABU4ZAU2</accession>
<dbReference type="EMBL" id="JAVIJC010000061">
    <property type="protein sequence ID" value="MDX8496412.1"/>
    <property type="molecule type" value="Genomic_DNA"/>
</dbReference>
<name>A0ABU4ZAU2_9HYPH</name>
<sequence>MVFSFYSEIGDLGEIGCRFHQNMLFHCSMKPYDRMKEVEFQLAHALRAQLERIPALDINSLEVEGERRKAPNDSLHEIDILVDVTLDGRSTTLICEVKEPGYPRQVRSAINQLHSYMTMNRTLAVPLVGASWLSLDSRHLCERAGVGWIDLAGNCRIAFEGVYIERETAERPKPAARNFRAVFSPKAGQVLRTLLRDPSRPWKVTDLAEASGVSLGHVSNVRTALIDREWATADDDGLRLTSPNALLDAWRDDYEPVRGKRTSWYTTLHGRELEQILRNTLNAPSFDGRAMLGGLSAAHWLAPYVRGNTTMLYADNQAIPALANALRLRTAKSGANVEIVELDDTAILKERVENPGAPPVSSPVQTYLDLWHLDDRGREAADHLREKLLTWH</sequence>
<keyword evidence="2" id="KW-1185">Reference proteome</keyword>
<evidence type="ECO:0000313" key="1">
    <source>
        <dbReference type="EMBL" id="MDX8496412.1"/>
    </source>
</evidence>
<gene>
    <name evidence="1" type="ORF">RFN29_33360</name>
</gene>
<dbReference type="RefSeq" id="WP_320230101.1">
    <property type="nucleotide sequence ID" value="NZ_JAVIJB010000067.1"/>
</dbReference>
<organism evidence="1 2">
    <name type="scientific">Mesorhizobium captivum</name>
    <dbReference type="NCBI Taxonomy" id="3072319"/>
    <lineage>
        <taxon>Bacteria</taxon>
        <taxon>Pseudomonadati</taxon>
        <taxon>Pseudomonadota</taxon>
        <taxon>Alphaproteobacteria</taxon>
        <taxon>Hyphomicrobiales</taxon>
        <taxon>Phyllobacteriaceae</taxon>
        <taxon>Mesorhizobium</taxon>
    </lineage>
</organism>
<dbReference type="InterPro" id="IPR019238">
    <property type="entry name" value="AbiEi_2"/>
</dbReference>
<reference evidence="1 2" key="1">
    <citation type="submission" date="2023-08" db="EMBL/GenBank/DDBJ databases">
        <title>Implementing the SeqCode for naming new Mesorhizobium species isolated from Vachellia karroo root nodules.</title>
        <authorList>
            <person name="Van Lill M."/>
        </authorList>
    </citation>
    <scope>NUCLEOTIDE SEQUENCE [LARGE SCALE GENOMIC DNA]</scope>
    <source>
        <strain evidence="1 2">VK22B</strain>
    </source>
</reference>
<dbReference type="Pfam" id="PF09952">
    <property type="entry name" value="AbiEi_2"/>
    <property type="match status" value="1"/>
</dbReference>
<evidence type="ECO:0000313" key="2">
    <source>
        <dbReference type="Proteomes" id="UP001271249"/>
    </source>
</evidence>
<proteinExistence type="predicted"/>